<organism evidence="3 4">
    <name type="scientific">Faecalitalea cylindroides</name>
    <dbReference type="NCBI Taxonomy" id="39483"/>
    <lineage>
        <taxon>Bacteria</taxon>
        <taxon>Bacillati</taxon>
        <taxon>Bacillota</taxon>
        <taxon>Erysipelotrichia</taxon>
        <taxon>Erysipelotrichales</taxon>
        <taxon>Erysipelotrichaceae</taxon>
        <taxon>Faecalitalea</taxon>
    </lineage>
</organism>
<feature type="domain" description="MurNAc-LAA" evidence="2">
    <location>
        <begin position="110"/>
        <end position="222"/>
    </location>
</feature>
<dbReference type="CDD" id="cd02696">
    <property type="entry name" value="MurNAc-LAA"/>
    <property type="match status" value="1"/>
</dbReference>
<accession>A0AAW6FS60</accession>
<evidence type="ECO:0000256" key="1">
    <source>
        <dbReference type="ARBA" id="ARBA00022801"/>
    </source>
</evidence>
<dbReference type="InterPro" id="IPR002508">
    <property type="entry name" value="MurNAc-LAA_cat"/>
</dbReference>
<evidence type="ECO:0000313" key="4">
    <source>
        <dbReference type="Proteomes" id="UP001220658"/>
    </source>
</evidence>
<dbReference type="RefSeq" id="WP_195191434.1">
    <property type="nucleotide sequence ID" value="NZ_JADMUL010000019.1"/>
</dbReference>
<evidence type="ECO:0000259" key="2">
    <source>
        <dbReference type="SMART" id="SM00646"/>
    </source>
</evidence>
<dbReference type="InterPro" id="IPR050695">
    <property type="entry name" value="N-acetylmuramoyl_amidase_3"/>
</dbReference>
<dbReference type="GO" id="GO:0009253">
    <property type="term" value="P:peptidoglycan catabolic process"/>
    <property type="evidence" value="ECO:0007669"/>
    <property type="project" value="InterPro"/>
</dbReference>
<gene>
    <name evidence="3" type="ORF">POG00_06535</name>
</gene>
<dbReference type="EMBL" id="JAQNCK010000015">
    <property type="protein sequence ID" value="MDC0828370.1"/>
    <property type="molecule type" value="Genomic_DNA"/>
</dbReference>
<dbReference type="Pfam" id="PF01520">
    <property type="entry name" value="Amidase_3"/>
    <property type="match status" value="1"/>
</dbReference>
<dbReference type="PANTHER" id="PTHR30404:SF0">
    <property type="entry name" value="N-ACETYLMURAMOYL-L-ALANINE AMIDASE AMIC"/>
    <property type="match status" value="1"/>
</dbReference>
<dbReference type="AlphaFoldDB" id="A0AAW6FS60"/>
<evidence type="ECO:0000313" key="3">
    <source>
        <dbReference type="EMBL" id="MDC0828370.1"/>
    </source>
</evidence>
<reference evidence="3" key="1">
    <citation type="submission" date="2023-01" db="EMBL/GenBank/DDBJ databases">
        <title>Human gut microbiome strain richness.</title>
        <authorList>
            <person name="Chen-Liaw A."/>
        </authorList>
    </citation>
    <scope>NUCLEOTIDE SEQUENCE</scope>
    <source>
        <strain evidence="3">D55st1_G4_D55t1_190419</strain>
    </source>
</reference>
<dbReference type="Proteomes" id="UP001220658">
    <property type="component" value="Unassembled WGS sequence"/>
</dbReference>
<sequence length="234" mass="25911">MKKIQIFSISLGFLIVFLLGFGANVLFFNDDSIEVYANNNMETIVIDAGHGGYDVGCIALDGTQEKDITLDIASSTGELLEEAGYNVVYTRTSDNVSWPEDNKEDLQSRIDIAEDADANYYISIHINSSDYNDGASGYETYVDFNDDEMVEMAESIHAQLELLNYAQDRGLVDTNETPLYVVSNNSIPALLLEVEFITDTNDFNYMVNNGDDLSQAIANGIMNSIEAEEISKEV</sequence>
<keyword evidence="1" id="KW-0378">Hydrolase</keyword>
<dbReference type="GO" id="GO:0008745">
    <property type="term" value="F:N-acetylmuramoyl-L-alanine amidase activity"/>
    <property type="evidence" value="ECO:0007669"/>
    <property type="project" value="InterPro"/>
</dbReference>
<dbReference type="SUPFAM" id="SSF53187">
    <property type="entry name" value="Zn-dependent exopeptidases"/>
    <property type="match status" value="1"/>
</dbReference>
<dbReference type="GO" id="GO:0030288">
    <property type="term" value="C:outer membrane-bounded periplasmic space"/>
    <property type="evidence" value="ECO:0007669"/>
    <property type="project" value="TreeGrafter"/>
</dbReference>
<name>A0AAW6FS60_9FIRM</name>
<dbReference type="SMART" id="SM00646">
    <property type="entry name" value="Ami_3"/>
    <property type="match status" value="1"/>
</dbReference>
<proteinExistence type="predicted"/>
<protein>
    <submittedName>
        <fullName evidence="3">N-acetylmuramoyl-L-alanine amidase</fullName>
    </submittedName>
</protein>
<dbReference type="Gene3D" id="3.40.630.40">
    <property type="entry name" value="Zn-dependent exopeptidases"/>
    <property type="match status" value="1"/>
</dbReference>
<dbReference type="PANTHER" id="PTHR30404">
    <property type="entry name" value="N-ACETYLMURAMOYL-L-ALANINE AMIDASE"/>
    <property type="match status" value="1"/>
</dbReference>
<comment type="caution">
    <text evidence="3">The sequence shown here is derived from an EMBL/GenBank/DDBJ whole genome shotgun (WGS) entry which is preliminary data.</text>
</comment>